<evidence type="ECO:0000313" key="2">
    <source>
        <dbReference type="Proteomes" id="UP000178107"/>
    </source>
</evidence>
<dbReference type="EMBL" id="MHVH01000003">
    <property type="protein sequence ID" value="OHA90622.1"/>
    <property type="molecule type" value="Genomic_DNA"/>
</dbReference>
<dbReference type="SUPFAM" id="SSF143100">
    <property type="entry name" value="TTHA1013/TTHA0281-like"/>
    <property type="match status" value="1"/>
</dbReference>
<evidence type="ECO:0008006" key="3">
    <source>
        <dbReference type="Google" id="ProtNLM"/>
    </source>
</evidence>
<protein>
    <recommendedName>
        <fullName evidence="3">HicB-like antitoxin of toxin-antitoxin system domain-containing protein</fullName>
    </recommendedName>
</protein>
<comment type="caution">
    <text evidence="1">The sequence shown here is derived from an EMBL/GenBank/DDBJ whole genome shotgun (WGS) entry which is preliminary data.</text>
</comment>
<dbReference type="Proteomes" id="UP000178107">
    <property type="component" value="Unassembled WGS sequence"/>
</dbReference>
<accession>A0A1G2T0H1</accession>
<dbReference type="Gene3D" id="3.30.160.250">
    <property type="match status" value="1"/>
</dbReference>
<sequence>MKKTRIFTAIYKKVSGGYSTWIEEMPNVISEGKTRKEAERNIKDALSLMLETNFIMSMKDATGKVERSNIKVAA</sequence>
<proteinExistence type="predicted"/>
<gene>
    <name evidence="1" type="ORF">A2838_02800</name>
</gene>
<dbReference type="PANTHER" id="PTHR34504">
    <property type="entry name" value="ANTITOXIN HICB"/>
    <property type="match status" value="1"/>
</dbReference>
<organism evidence="1 2">
    <name type="scientific">Candidatus Zambryskibacteria bacterium RIFCSPHIGHO2_01_FULL_46_25</name>
    <dbReference type="NCBI Taxonomy" id="1802738"/>
    <lineage>
        <taxon>Bacteria</taxon>
        <taxon>Candidatus Zambryskiibacteriota</taxon>
    </lineage>
</organism>
<evidence type="ECO:0000313" key="1">
    <source>
        <dbReference type="EMBL" id="OHA90622.1"/>
    </source>
</evidence>
<dbReference type="InterPro" id="IPR035069">
    <property type="entry name" value="TTHA1013/TTHA0281-like"/>
</dbReference>
<dbReference type="InterPro" id="IPR051404">
    <property type="entry name" value="TA_system_antitoxin"/>
</dbReference>
<reference evidence="1 2" key="1">
    <citation type="journal article" date="2016" name="Nat. Commun.">
        <title>Thousands of microbial genomes shed light on interconnected biogeochemical processes in an aquifer system.</title>
        <authorList>
            <person name="Anantharaman K."/>
            <person name="Brown C.T."/>
            <person name="Hug L.A."/>
            <person name="Sharon I."/>
            <person name="Castelle C.J."/>
            <person name="Probst A.J."/>
            <person name="Thomas B.C."/>
            <person name="Singh A."/>
            <person name="Wilkins M.J."/>
            <person name="Karaoz U."/>
            <person name="Brodie E.L."/>
            <person name="Williams K.H."/>
            <person name="Hubbard S.S."/>
            <person name="Banfield J.F."/>
        </authorList>
    </citation>
    <scope>NUCLEOTIDE SEQUENCE [LARGE SCALE GENOMIC DNA]</scope>
</reference>
<dbReference type="PANTHER" id="PTHR34504:SF2">
    <property type="entry name" value="UPF0150 PROTEIN SSL0259"/>
    <property type="match status" value="1"/>
</dbReference>
<name>A0A1G2T0H1_9BACT</name>
<dbReference type="AlphaFoldDB" id="A0A1G2T0H1"/>